<dbReference type="Pfam" id="PF13302">
    <property type="entry name" value="Acetyltransf_3"/>
    <property type="match status" value="1"/>
</dbReference>
<dbReference type="RefSeq" id="WP_126704863.1">
    <property type="nucleotide sequence ID" value="NZ_CP034593.1"/>
</dbReference>
<dbReference type="EMBL" id="CP034593">
    <property type="protein sequence ID" value="AZQ78063.1"/>
    <property type="molecule type" value="Genomic_DNA"/>
</dbReference>
<evidence type="ECO:0000256" key="1">
    <source>
        <dbReference type="ARBA" id="ARBA00022679"/>
    </source>
</evidence>
<dbReference type="AlphaFoldDB" id="A0A3Q9G5G3"/>
<feature type="region of interest" description="Disordered" evidence="4">
    <location>
        <begin position="158"/>
        <end position="178"/>
    </location>
</feature>
<evidence type="ECO:0000256" key="2">
    <source>
        <dbReference type="ARBA" id="ARBA00023315"/>
    </source>
</evidence>
<accession>A0A3Q9G5G3</accession>
<reference evidence="6 7" key="1">
    <citation type="submission" date="2018-12" db="EMBL/GenBank/DDBJ databases">
        <title>Complete genome sequence of Flaviflexus sp. H23T48.</title>
        <authorList>
            <person name="Bae J.-W."/>
            <person name="Lee J.-Y."/>
        </authorList>
    </citation>
    <scope>NUCLEOTIDE SEQUENCE [LARGE SCALE GENOMIC DNA]</scope>
    <source>
        <strain evidence="6 7">H23T48</strain>
    </source>
</reference>
<dbReference type="Gene3D" id="3.40.630.30">
    <property type="match status" value="1"/>
</dbReference>
<dbReference type="InterPro" id="IPR000182">
    <property type="entry name" value="GNAT_dom"/>
</dbReference>
<dbReference type="PANTHER" id="PTHR43792:SF8">
    <property type="entry name" value="[RIBOSOMAL PROTEIN US5]-ALANINE N-ACETYLTRANSFERASE"/>
    <property type="match status" value="1"/>
</dbReference>
<dbReference type="InterPro" id="IPR051531">
    <property type="entry name" value="N-acetyltransferase"/>
</dbReference>
<sequence>MIHAVLRGLRSDDAEDVLAAFQSNDDMSRQGRVANLDEAQDYVRRLISQDSVHVPYAIDDGGRLVGLVCVSVDREDLTGWFWYWIHADYRGSGLVKRGATAVANWALNDGGLERLELGHRVNNPASGAVARAAGFIKEGTERQKFLVDGNRIDVDTYGRLRTDPAPQGPVLPMESCLH</sequence>
<protein>
    <submittedName>
        <fullName evidence="6">N-acetyltransferase</fullName>
    </submittedName>
</protein>
<dbReference type="Proteomes" id="UP000280344">
    <property type="component" value="Chromosome"/>
</dbReference>
<organism evidence="6 7">
    <name type="scientific">Flaviflexus ciconiae</name>
    <dbReference type="NCBI Taxonomy" id="2496867"/>
    <lineage>
        <taxon>Bacteria</taxon>
        <taxon>Bacillati</taxon>
        <taxon>Actinomycetota</taxon>
        <taxon>Actinomycetes</taxon>
        <taxon>Actinomycetales</taxon>
        <taxon>Actinomycetaceae</taxon>
        <taxon>Flaviflexus</taxon>
    </lineage>
</organism>
<dbReference type="KEGG" id="flh:EJ997_12685"/>
<keyword evidence="1 6" id="KW-0808">Transferase</keyword>
<gene>
    <name evidence="6" type="ORF">EJ997_12685</name>
</gene>
<evidence type="ECO:0000259" key="5">
    <source>
        <dbReference type="PROSITE" id="PS51186"/>
    </source>
</evidence>
<evidence type="ECO:0000313" key="6">
    <source>
        <dbReference type="EMBL" id="AZQ78063.1"/>
    </source>
</evidence>
<dbReference type="GO" id="GO:0016747">
    <property type="term" value="F:acyltransferase activity, transferring groups other than amino-acyl groups"/>
    <property type="evidence" value="ECO:0007669"/>
    <property type="project" value="InterPro"/>
</dbReference>
<keyword evidence="7" id="KW-1185">Reference proteome</keyword>
<dbReference type="OrthoDB" id="2061990at2"/>
<evidence type="ECO:0000256" key="4">
    <source>
        <dbReference type="SAM" id="MobiDB-lite"/>
    </source>
</evidence>
<dbReference type="PANTHER" id="PTHR43792">
    <property type="entry name" value="GNAT FAMILY, PUTATIVE (AFU_ORTHOLOGUE AFUA_3G00765)-RELATED-RELATED"/>
    <property type="match status" value="1"/>
</dbReference>
<evidence type="ECO:0000313" key="7">
    <source>
        <dbReference type="Proteomes" id="UP000280344"/>
    </source>
</evidence>
<name>A0A3Q9G5G3_9ACTO</name>
<dbReference type="InterPro" id="IPR016181">
    <property type="entry name" value="Acyl_CoA_acyltransferase"/>
</dbReference>
<evidence type="ECO:0000256" key="3">
    <source>
        <dbReference type="ARBA" id="ARBA00038502"/>
    </source>
</evidence>
<dbReference type="SUPFAM" id="SSF55729">
    <property type="entry name" value="Acyl-CoA N-acyltransferases (Nat)"/>
    <property type="match status" value="1"/>
</dbReference>
<dbReference type="PROSITE" id="PS51186">
    <property type="entry name" value="GNAT"/>
    <property type="match status" value="1"/>
</dbReference>
<feature type="domain" description="N-acetyltransferase" evidence="5">
    <location>
        <begin position="4"/>
        <end position="163"/>
    </location>
</feature>
<keyword evidence="2" id="KW-0012">Acyltransferase</keyword>
<comment type="similarity">
    <text evidence="3">Belongs to the acetyltransferase family. RimJ subfamily.</text>
</comment>
<dbReference type="CDD" id="cd04301">
    <property type="entry name" value="NAT_SF"/>
    <property type="match status" value="1"/>
</dbReference>
<proteinExistence type="inferred from homology"/>